<protein>
    <submittedName>
        <fullName evidence="1">Uncharacterized protein</fullName>
    </submittedName>
</protein>
<reference evidence="1 2" key="1">
    <citation type="submission" date="2019-07" db="EMBL/GenBank/DDBJ databases">
        <title>Whole genome shotgun sequence of Nocardia ninae NBRC 108245.</title>
        <authorList>
            <person name="Hosoyama A."/>
            <person name="Uohara A."/>
            <person name="Ohji S."/>
            <person name="Ichikawa N."/>
        </authorList>
    </citation>
    <scope>NUCLEOTIDE SEQUENCE [LARGE SCALE GENOMIC DNA]</scope>
    <source>
        <strain evidence="1 2">NBRC 108245</strain>
    </source>
</reference>
<comment type="caution">
    <text evidence="1">The sequence shown here is derived from an EMBL/GenBank/DDBJ whole genome shotgun (WGS) entry which is preliminary data.</text>
</comment>
<dbReference type="Proteomes" id="UP000321424">
    <property type="component" value="Unassembled WGS sequence"/>
</dbReference>
<evidence type="ECO:0000313" key="1">
    <source>
        <dbReference type="EMBL" id="GEM36958.1"/>
    </source>
</evidence>
<accession>A0A511MA29</accession>
<dbReference type="AlphaFoldDB" id="A0A511MA29"/>
<keyword evidence="2" id="KW-1185">Reference proteome</keyword>
<name>A0A511MA29_9NOCA</name>
<organism evidence="1 2">
    <name type="scientific">Nocardia ninae NBRC 108245</name>
    <dbReference type="NCBI Taxonomy" id="1210091"/>
    <lineage>
        <taxon>Bacteria</taxon>
        <taxon>Bacillati</taxon>
        <taxon>Actinomycetota</taxon>
        <taxon>Actinomycetes</taxon>
        <taxon>Mycobacteriales</taxon>
        <taxon>Nocardiaceae</taxon>
        <taxon>Nocardia</taxon>
    </lineage>
</organism>
<gene>
    <name evidence="1" type="ORF">NN4_14770</name>
</gene>
<sequence length="82" mass="9488">MLTHLVRQPLPLDALLRRRRARVFPYRTALTHPTHISAAHRHPPALFPHVAALDMQLSRAGCQTGRVRVKGWVRRCSRVPRR</sequence>
<dbReference type="EMBL" id="BJXA01000006">
    <property type="protein sequence ID" value="GEM36958.1"/>
    <property type="molecule type" value="Genomic_DNA"/>
</dbReference>
<proteinExistence type="predicted"/>
<evidence type="ECO:0000313" key="2">
    <source>
        <dbReference type="Proteomes" id="UP000321424"/>
    </source>
</evidence>